<keyword evidence="1" id="KW-0472">Membrane</keyword>
<keyword evidence="1" id="KW-0812">Transmembrane</keyword>
<name>A0A8H6MN36_9PEZI</name>
<dbReference type="AlphaFoldDB" id="A0A8H6MN36"/>
<reference evidence="2 3" key="1">
    <citation type="journal article" date="2020" name="Phytopathology">
        <title>Genome Sequence Resources of Colletotrichum truncatum, C. plurivorum, C. musicola, and C. sojae: Four Species Pathogenic to Soybean (Glycine max).</title>
        <authorList>
            <person name="Rogerio F."/>
            <person name="Boufleur T.R."/>
            <person name="Ciampi-Guillardi M."/>
            <person name="Sukno S.A."/>
            <person name="Thon M.R."/>
            <person name="Massola Junior N.S."/>
            <person name="Baroncelli R."/>
        </authorList>
    </citation>
    <scope>NUCLEOTIDE SEQUENCE [LARGE SCALE GENOMIC DNA]</scope>
    <source>
        <strain evidence="2 3">LFN0009</strain>
    </source>
</reference>
<evidence type="ECO:0000256" key="1">
    <source>
        <dbReference type="SAM" id="Phobius"/>
    </source>
</evidence>
<keyword evidence="1" id="KW-1133">Transmembrane helix</keyword>
<dbReference type="EMBL" id="WIGN01000255">
    <property type="protein sequence ID" value="KAF6802892.1"/>
    <property type="molecule type" value="Genomic_DNA"/>
</dbReference>
<comment type="caution">
    <text evidence="2">The sequence shown here is derived from an EMBL/GenBank/DDBJ whole genome shotgun (WGS) entry which is preliminary data.</text>
</comment>
<feature type="transmembrane region" description="Helical" evidence="1">
    <location>
        <begin position="20"/>
        <end position="38"/>
    </location>
</feature>
<protein>
    <submittedName>
        <fullName evidence="2">Uncharacterized protein</fullName>
    </submittedName>
</protein>
<dbReference type="Proteomes" id="UP000652219">
    <property type="component" value="Unassembled WGS sequence"/>
</dbReference>
<proteinExistence type="predicted"/>
<accession>A0A8H6MN36</accession>
<evidence type="ECO:0000313" key="2">
    <source>
        <dbReference type="EMBL" id="KAF6802892.1"/>
    </source>
</evidence>
<gene>
    <name evidence="2" type="ORF">CSOJ01_11264</name>
</gene>
<sequence length="69" mass="7718">MKDLDEDLNVAEAEWSFGQIIPLALLSTSLIPIIELVFEAFFPRALGDPCPVHYPKLPAARADDCIRTY</sequence>
<evidence type="ECO:0000313" key="3">
    <source>
        <dbReference type="Proteomes" id="UP000652219"/>
    </source>
</evidence>
<organism evidence="2 3">
    <name type="scientific">Colletotrichum sojae</name>
    <dbReference type="NCBI Taxonomy" id="2175907"/>
    <lineage>
        <taxon>Eukaryota</taxon>
        <taxon>Fungi</taxon>
        <taxon>Dikarya</taxon>
        <taxon>Ascomycota</taxon>
        <taxon>Pezizomycotina</taxon>
        <taxon>Sordariomycetes</taxon>
        <taxon>Hypocreomycetidae</taxon>
        <taxon>Glomerellales</taxon>
        <taxon>Glomerellaceae</taxon>
        <taxon>Colletotrichum</taxon>
        <taxon>Colletotrichum orchidearum species complex</taxon>
    </lineage>
</organism>
<keyword evidence="3" id="KW-1185">Reference proteome</keyword>